<gene>
    <name evidence="1" type="ORF">HELGO_WM46794</name>
</gene>
<reference evidence="1" key="1">
    <citation type="submission" date="2020-01" db="EMBL/GenBank/DDBJ databases">
        <authorList>
            <person name="Meier V. D."/>
            <person name="Meier V D."/>
        </authorList>
    </citation>
    <scope>NUCLEOTIDE SEQUENCE</scope>
    <source>
        <strain evidence="1">HLG_WM_MAG_02</strain>
    </source>
</reference>
<dbReference type="AlphaFoldDB" id="A0A6S6TFN9"/>
<organism evidence="1">
    <name type="scientific">uncultured Sulfurovum sp</name>
    <dbReference type="NCBI Taxonomy" id="269237"/>
    <lineage>
        <taxon>Bacteria</taxon>
        <taxon>Pseudomonadati</taxon>
        <taxon>Campylobacterota</taxon>
        <taxon>Epsilonproteobacteria</taxon>
        <taxon>Campylobacterales</taxon>
        <taxon>Sulfurovaceae</taxon>
        <taxon>Sulfurovum</taxon>
        <taxon>environmental samples</taxon>
    </lineage>
</organism>
<accession>A0A6S6TFN9</accession>
<evidence type="ECO:0000313" key="1">
    <source>
        <dbReference type="EMBL" id="CAA6819702.1"/>
    </source>
</evidence>
<protein>
    <submittedName>
        <fullName evidence="1">RloB-like protein</fullName>
    </submittedName>
</protein>
<proteinExistence type="predicted"/>
<dbReference type="EMBL" id="CACVAZ010000125">
    <property type="protein sequence ID" value="CAA6819702.1"/>
    <property type="molecule type" value="Genomic_DNA"/>
</dbReference>
<sequence length="179" mass="20953">MGRRGSSDKFHNKKKELEKKDFKRKVNDRTTVPDLIIACEDSVSSPTYFRVLVNSLIEEKIVTQDSFVIAGHKHTNPMGVLSDLKNYEDENGKIYKDFDHKWIVIDRDRERVNGGGHSKEEFNNALKNAKNNRSNLNVEVAYSNDCFELWYLLHFEYRNTAISRDEIVTQVIKRLQEKE</sequence>
<dbReference type="InterPro" id="IPR025591">
    <property type="entry name" value="RloB"/>
</dbReference>
<name>A0A6S6TFN9_9BACT</name>
<feature type="non-terminal residue" evidence="1">
    <location>
        <position position="179"/>
    </location>
</feature>
<dbReference type="Pfam" id="PF13707">
    <property type="entry name" value="RloB"/>
    <property type="match status" value="1"/>
</dbReference>